<reference evidence="2 3" key="1">
    <citation type="submission" date="2016-11" db="EMBL/GenBank/DDBJ databases">
        <authorList>
            <person name="Jaros S."/>
            <person name="Januszkiewicz K."/>
            <person name="Wedrychowicz H."/>
        </authorList>
    </citation>
    <scope>NUCLEOTIDE SEQUENCE [LARGE SCALE GENOMIC DNA]</scope>
    <source>
        <strain evidence="2 3">DSM 14916</strain>
    </source>
</reference>
<keyword evidence="3" id="KW-1185">Reference proteome</keyword>
<dbReference type="GO" id="GO:0016787">
    <property type="term" value="F:hydrolase activity"/>
    <property type="evidence" value="ECO:0007669"/>
    <property type="project" value="UniProtKB-KW"/>
</dbReference>
<dbReference type="PANTHER" id="PTHR30536:SF5">
    <property type="entry name" value="ALTRONATE DEHYDRATASE"/>
    <property type="match status" value="1"/>
</dbReference>
<organism evidence="2 3">
    <name type="scientific">Muricoccus roseus</name>
    <dbReference type="NCBI Taxonomy" id="198092"/>
    <lineage>
        <taxon>Bacteria</taxon>
        <taxon>Pseudomonadati</taxon>
        <taxon>Pseudomonadota</taxon>
        <taxon>Alphaproteobacteria</taxon>
        <taxon>Acetobacterales</taxon>
        <taxon>Roseomonadaceae</taxon>
        <taxon>Muricoccus</taxon>
    </lineage>
</organism>
<dbReference type="EMBL" id="FQZF01000003">
    <property type="protein sequence ID" value="SHI59867.1"/>
    <property type="molecule type" value="Genomic_DNA"/>
</dbReference>
<name>A0A1M6CFT0_9PROT</name>
<dbReference type="Pfam" id="PF20629">
    <property type="entry name" value="GD_AH_C"/>
    <property type="match status" value="1"/>
</dbReference>
<dbReference type="PANTHER" id="PTHR30536">
    <property type="entry name" value="ALTRONATE/GALACTARATE DEHYDRATASE"/>
    <property type="match status" value="1"/>
</dbReference>
<accession>A0A1M6CFT0</accession>
<dbReference type="AlphaFoldDB" id="A0A1M6CFT0"/>
<dbReference type="GO" id="GO:0019698">
    <property type="term" value="P:D-galacturonate catabolic process"/>
    <property type="evidence" value="ECO:0007669"/>
    <property type="project" value="TreeGrafter"/>
</dbReference>
<dbReference type="InterPro" id="IPR048332">
    <property type="entry name" value="GD_AH_C"/>
</dbReference>
<proteinExistence type="predicted"/>
<evidence type="ECO:0000313" key="3">
    <source>
        <dbReference type="Proteomes" id="UP000184387"/>
    </source>
</evidence>
<evidence type="ECO:0000259" key="1">
    <source>
        <dbReference type="Pfam" id="PF20629"/>
    </source>
</evidence>
<feature type="domain" description="D-galactarate/Altronate dehydratase C-terminal" evidence="1">
    <location>
        <begin position="2"/>
        <end position="143"/>
    </location>
</feature>
<keyword evidence="2" id="KW-0378">Hydrolase</keyword>
<sequence>MLEKSLGGAKKGGSSPLMEVYQYAEPVTQHGLVFMDTPGYDPVSATGQIAGGANMVMFTTGRDSCFGSLPAPTIKLSSNTPMYERMRDDMDINCGVIIDGEATLPEMGERIFRQLLRHASGERTKSKVSGMGTNEFVPWHIGVMA</sequence>
<dbReference type="InterPro" id="IPR052172">
    <property type="entry name" value="UxaA_altronate/galactarate_dh"/>
</dbReference>
<dbReference type="Proteomes" id="UP000184387">
    <property type="component" value="Unassembled WGS sequence"/>
</dbReference>
<evidence type="ECO:0000313" key="2">
    <source>
        <dbReference type="EMBL" id="SHI59867.1"/>
    </source>
</evidence>
<dbReference type="STRING" id="198092.SAMN02745194_00692"/>
<protein>
    <submittedName>
        <fullName evidence="2">D-galactarate dehydratase / Altronate hydrolase, C terminus</fullName>
    </submittedName>
</protein>
<gene>
    <name evidence="2" type="ORF">SAMN02745194_00692</name>
</gene>